<evidence type="ECO:0000256" key="3">
    <source>
        <dbReference type="ARBA" id="ARBA00022845"/>
    </source>
</evidence>
<dbReference type="Proteomes" id="UP000183758">
    <property type="component" value="Unassembled WGS sequence"/>
</dbReference>
<comment type="similarity">
    <text evidence="1">Belongs to the universal ribosomal protein uL1 family.</text>
</comment>
<evidence type="ECO:0000256" key="6">
    <source>
        <dbReference type="ARBA" id="ARBA00035241"/>
    </source>
</evidence>
<dbReference type="PANTHER" id="PTHR36427">
    <property type="entry name" value="54S RIBOSOMAL PROTEIN L1, MITOCHONDRIAL"/>
    <property type="match status" value="1"/>
</dbReference>
<proteinExistence type="inferred from homology"/>
<dbReference type="Pfam" id="PF00687">
    <property type="entry name" value="Ribosomal_L1"/>
    <property type="match status" value="1"/>
</dbReference>
<dbReference type="GO" id="GO:0015934">
    <property type="term" value="C:large ribosomal subunit"/>
    <property type="evidence" value="ECO:0007669"/>
    <property type="project" value="InterPro"/>
</dbReference>
<evidence type="ECO:0000256" key="1">
    <source>
        <dbReference type="ARBA" id="ARBA00010531"/>
    </source>
</evidence>
<dbReference type="AlphaFoldDB" id="A0A1J5HXN4"/>
<gene>
    <name evidence="9" type="ORF">AUK04_03135</name>
</gene>
<dbReference type="GO" id="GO:0003723">
    <property type="term" value="F:RNA binding"/>
    <property type="evidence" value="ECO:0007669"/>
    <property type="project" value="InterPro"/>
</dbReference>
<evidence type="ECO:0000256" key="7">
    <source>
        <dbReference type="ARBA" id="ARBA00035452"/>
    </source>
</evidence>
<feature type="region of interest" description="Disordered" evidence="8">
    <location>
        <begin position="31"/>
        <end position="104"/>
    </location>
</feature>
<protein>
    <recommendedName>
        <fullName evidence="6">Large ribosomal subunit protein uL1</fullName>
    </recommendedName>
    <alternativeName>
        <fullName evidence="7">50S ribosomal protein L1</fullName>
    </alternativeName>
</protein>
<keyword evidence="2" id="KW-0678">Repressor</keyword>
<comment type="caution">
    <text evidence="9">The sequence shown here is derived from an EMBL/GenBank/DDBJ whole genome shotgun (WGS) entry which is preliminary data.</text>
</comment>
<name>A0A1J5HXN4_9BACT</name>
<dbReference type="Gene3D" id="3.30.190.20">
    <property type="match status" value="1"/>
</dbReference>
<sequence length="295" mass="33044">MRGIRINHLIFVSHKIMGKVKPRILGLEDVEKKQKQEQKQKASEKKLNKQKKSPVGVGLDRPVSVGRDQSVSIEHAQPMSDTAPKKEKKQPTKKKTVRRRGEKYQKVKQMVDKNKRYSLKEASALIKKLKTAKFDEAVELHLNVEKVGLKGEIDLPYSTGKIIKVAVVDDALLAKIEAGKLDFDILVSHPSFMPKLARFAKILGPKGLMPNPKNGTISTTPEEVVKKFAKGVLRWKTEPKFPLIHQMIGRVSLSEKQIEENAAAFLSAVGKQKIQKVVIKLTMSPGIKIDLEKLG</sequence>
<keyword evidence="4" id="KW-0689">Ribosomal protein</keyword>
<dbReference type="Gene3D" id="3.40.50.790">
    <property type="match status" value="1"/>
</dbReference>
<evidence type="ECO:0000256" key="8">
    <source>
        <dbReference type="SAM" id="MobiDB-lite"/>
    </source>
</evidence>
<dbReference type="GO" id="GO:0006417">
    <property type="term" value="P:regulation of translation"/>
    <property type="evidence" value="ECO:0007669"/>
    <property type="project" value="UniProtKB-KW"/>
</dbReference>
<organism evidence="9 10">
    <name type="scientific">Candidatus Roizmanbacteria bacterium CG2_30_33_16</name>
    <dbReference type="NCBI Taxonomy" id="1805340"/>
    <lineage>
        <taxon>Bacteria</taxon>
        <taxon>Candidatus Roizmaniibacteriota</taxon>
    </lineage>
</organism>
<dbReference type="EMBL" id="MNZM01000077">
    <property type="protein sequence ID" value="OIP83704.1"/>
    <property type="molecule type" value="Genomic_DNA"/>
</dbReference>
<dbReference type="SUPFAM" id="SSF56808">
    <property type="entry name" value="Ribosomal protein L1"/>
    <property type="match status" value="1"/>
</dbReference>
<keyword evidence="3" id="KW-0810">Translation regulation</keyword>
<evidence type="ECO:0000313" key="10">
    <source>
        <dbReference type="Proteomes" id="UP000183758"/>
    </source>
</evidence>
<dbReference type="InterPro" id="IPR016095">
    <property type="entry name" value="Ribosomal_uL1_3-a/b-sand"/>
</dbReference>
<dbReference type="GO" id="GO:0003735">
    <property type="term" value="F:structural constituent of ribosome"/>
    <property type="evidence" value="ECO:0007669"/>
    <property type="project" value="InterPro"/>
</dbReference>
<dbReference type="CDD" id="cd00403">
    <property type="entry name" value="Ribosomal_L1"/>
    <property type="match status" value="1"/>
</dbReference>
<feature type="compositionally biased region" description="Basic residues" evidence="8">
    <location>
        <begin position="86"/>
        <end position="101"/>
    </location>
</feature>
<keyword evidence="5" id="KW-0687">Ribonucleoprotein</keyword>
<dbReference type="InterPro" id="IPR023674">
    <property type="entry name" value="Ribosomal_uL1-like"/>
</dbReference>
<feature type="compositionally biased region" description="Basic and acidic residues" evidence="8">
    <location>
        <begin position="31"/>
        <end position="47"/>
    </location>
</feature>
<dbReference type="GO" id="GO:0006412">
    <property type="term" value="P:translation"/>
    <property type="evidence" value="ECO:0007669"/>
    <property type="project" value="InterPro"/>
</dbReference>
<dbReference type="Gene3D" id="6.10.20.140">
    <property type="entry name" value="50S ribosomal protein L1, Chain A, Domain 1"/>
    <property type="match status" value="1"/>
</dbReference>
<evidence type="ECO:0000313" key="9">
    <source>
        <dbReference type="EMBL" id="OIP83704.1"/>
    </source>
</evidence>
<dbReference type="InterPro" id="IPR028364">
    <property type="entry name" value="Ribosomal_uL1/biogenesis"/>
</dbReference>
<evidence type="ECO:0000256" key="4">
    <source>
        <dbReference type="ARBA" id="ARBA00022980"/>
    </source>
</evidence>
<dbReference type="PANTHER" id="PTHR36427:SF3">
    <property type="entry name" value="LARGE RIBOSOMAL SUBUNIT PROTEIN UL1M"/>
    <property type="match status" value="1"/>
</dbReference>
<evidence type="ECO:0000256" key="5">
    <source>
        <dbReference type="ARBA" id="ARBA00023274"/>
    </source>
</evidence>
<evidence type="ECO:0000256" key="2">
    <source>
        <dbReference type="ARBA" id="ARBA00022491"/>
    </source>
</evidence>
<accession>A0A1J5HXN4</accession>
<reference evidence="9 10" key="1">
    <citation type="journal article" date="2016" name="Environ. Microbiol.">
        <title>Genomic resolution of a cold subsurface aquifer community provides metabolic insights for novel microbes adapted to high CO concentrations.</title>
        <authorList>
            <person name="Probst A.J."/>
            <person name="Castelle C.J."/>
            <person name="Singh A."/>
            <person name="Brown C.T."/>
            <person name="Anantharaman K."/>
            <person name="Sharon I."/>
            <person name="Hug L.A."/>
            <person name="Burstein D."/>
            <person name="Emerson J.B."/>
            <person name="Thomas B.C."/>
            <person name="Banfield J.F."/>
        </authorList>
    </citation>
    <scope>NUCLEOTIDE SEQUENCE [LARGE SCALE GENOMIC DNA]</scope>
    <source>
        <strain evidence="9">CG2_30_33_16</strain>
    </source>
</reference>